<organism evidence="1 2">
    <name type="scientific">Chryseobacterium taklimakanense</name>
    <dbReference type="NCBI Taxonomy" id="536441"/>
    <lineage>
        <taxon>Bacteria</taxon>
        <taxon>Pseudomonadati</taxon>
        <taxon>Bacteroidota</taxon>
        <taxon>Flavobacteriia</taxon>
        <taxon>Flavobacteriales</taxon>
        <taxon>Weeksellaceae</taxon>
        <taxon>Chryseobacterium group</taxon>
        <taxon>Chryseobacterium</taxon>
    </lineage>
</organism>
<keyword evidence="2" id="KW-1185">Reference proteome</keyword>
<dbReference type="EMBL" id="LT906465">
    <property type="protein sequence ID" value="SNV45021.1"/>
    <property type="molecule type" value="Genomic_DNA"/>
</dbReference>
<name>A0A239XE06_9FLAO</name>
<evidence type="ECO:0000313" key="1">
    <source>
        <dbReference type="EMBL" id="SNV45021.1"/>
    </source>
</evidence>
<reference evidence="1 2" key="1">
    <citation type="submission" date="2017-06" db="EMBL/GenBank/DDBJ databases">
        <authorList>
            <consortium name="Pathogen Informatics"/>
        </authorList>
    </citation>
    <scope>NUCLEOTIDE SEQUENCE [LARGE SCALE GENOMIC DNA]</scope>
    <source>
        <strain evidence="1 2">NCTC13490</strain>
    </source>
</reference>
<dbReference type="AlphaFoldDB" id="A0A239XE06"/>
<protein>
    <submittedName>
        <fullName evidence="1">Uncharacterized protein</fullName>
    </submittedName>
</protein>
<dbReference type="Proteomes" id="UP000215196">
    <property type="component" value="Chromosome 1"/>
</dbReference>
<sequence>MITIGNKNFFWEPGTCFRYSLFLVPSQTSVTKKELKHALNQGYEETTVLKKC</sequence>
<dbReference type="KEGG" id="ctak:4412677_01469"/>
<evidence type="ECO:0000313" key="2">
    <source>
        <dbReference type="Proteomes" id="UP000215196"/>
    </source>
</evidence>
<gene>
    <name evidence="1" type="ORF">SAMEA4412677_01469</name>
</gene>
<accession>A0A239XE06</accession>
<proteinExistence type="predicted"/>